<dbReference type="RefSeq" id="WP_323279048.1">
    <property type="nucleotide sequence ID" value="NZ_JAYGGQ010000007.1"/>
</dbReference>
<evidence type="ECO:0000313" key="4">
    <source>
        <dbReference type="Proteomes" id="UP001304769"/>
    </source>
</evidence>
<dbReference type="InterPro" id="IPR020845">
    <property type="entry name" value="AMP-binding_CS"/>
</dbReference>
<dbReference type="InterPro" id="IPR000873">
    <property type="entry name" value="AMP-dep_synth/lig_dom"/>
</dbReference>
<dbReference type="PROSITE" id="PS00455">
    <property type="entry name" value="AMP_BINDING"/>
    <property type="match status" value="1"/>
</dbReference>
<dbReference type="InterPro" id="IPR045851">
    <property type="entry name" value="AMP-bd_C_sf"/>
</dbReference>
<sequence length="572" mass="60469">MKSVIDWMDNPQPNRGIRFAERGDEWTYRSYASLAEEARRIATVQREHGVRPGDVVSLVISEPRRFVPWFLGTLAAGAVASPIASPLTSASDRYAEHIAQITKVARPRALFSDAELLDLGREGLRLAGSGAEIAAAGDPGGAAPGEIARVDSDSLQLLQFTSGSSGTPKGVRVSQANLAANVTSILSWLGVGPDDSTASWLPTYHDMGLVGTFLGSVTAQIDLWMMTPTDFLRSPLRWVELFGRRGATTTASPNFGYSLVNRKVRPEQLDGMDFSSWRVAMSGAERVDPSVTATFTRLLEPFGFRPTAFTPCYGMAEATLAVSGITPGSPCRMVRHDGELVPGEPVRIIEEAVLGTRVPDTSGWLASCGRPMPGASVDVVDESGTTVPEGHFGELRVAGPGVAQGYSALEPGASSGFTDAGLRTGDAGFMLDGEVYVVGRRGESLKVRGRVVHAEDVEQLLWEVEGIAAGHVAVALAATPDGNEAIVVVESDGGTWLGEATAVVRSATDAELALTVVRVNRGVIPRTSSGKPRRRALIRACRNGELAGEVLLASRGHGLPARRAVAAQASAH</sequence>
<evidence type="ECO:0000259" key="2">
    <source>
        <dbReference type="Pfam" id="PF00501"/>
    </source>
</evidence>
<dbReference type="Gene3D" id="3.40.50.12780">
    <property type="entry name" value="N-terminal domain of ligase-like"/>
    <property type="match status" value="1"/>
</dbReference>
<dbReference type="Proteomes" id="UP001304769">
    <property type="component" value="Unassembled WGS sequence"/>
</dbReference>
<keyword evidence="4" id="KW-1185">Reference proteome</keyword>
<feature type="domain" description="AMP-dependent synthetase/ligase" evidence="2">
    <location>
        <begin position="24"/>
        <end position="406"/>
    </location>
</feature>
<comment type="similarity">
    <text evidence="1">Belongs to the ATP-dependent AMP-binding enzyme family.</text>
</comment>
<dbReference type="PANTHER" id="PTHR22754">
    <property type="entry name" value="DISCO-INTERACTING PROTEIN 2 DIP2 -RELATED"/>
    <property type="match status" value="1"/>
</dbReference>
<accession>A0ABU5T694</accession>
<dbReference type="Pfam" id="PF00501">
    <property type="entry name" value="AMP-binding"/>
    <property type="match status" value="1"/>
</dbReference>
<protein>
    <submittedName>
        <fullName evidence="3">AMP-binding protein</fullName>
    </submittedName>
</protein>
<comment type="caution">
    <text evidence="3">The sequence shown here is derived from an EMBL/GenBank/DDBJ whole genome shotgun (WGS) entry which is preliminary data.</text>
</comment>
<evidence type="ECO:0000256" key="1">
    <source>
        <dbReference type="ARBA" id="ARBA00006432"/>
    </source>
</evidence>
<reference evidence="3 4" key="1">
    <citation type="submission" date="2023-12" db="EMBL/GenBank/DDBJ databases">
        <title>Sinomonas terricola sp. nov, isolated from litchi orchard soil in Guangdong, PR China.</title>
        <authorList>
            <person name="Jiaxin W."/>
            <person name="Yang Z."/>
            <person name="Honghui Z."/>
        </authorList>
    </citation>
    <scope>NUCLEOTIDE SEQUENCE [LARGE SCALE GENOMIC DNA]</scope>
    <source>
        <strain evidence="3 4">JGH33</strain>
    </source>
</reference>
<dbReference type="Gene3D" id="3.30.300.30">
    <property type="match status" value="1"/>
</dbReference>
<dbReference type="SUPFAM" id="SSF56801">
    <property type="entry name" value="Acetyl-CoA synthetase-like"/>
    <property type="match status" value="1"/>
</dbReference>
<gene>
    <name evidence="3" type="ORF">SPF06_10705</name>
</gene>
<proteinExistence type="inferred from homology"/>
<dbReference type="InterPro" id="IPR042099">
    <property type="entry name" value="ANL_N_sf"/>
</dbReference>
<dbReference type="PANTHER" id="PTHR22754:SF32">
    <property type="entry name" value="DISCO-INTERACTING PROTEIN 2"/>
    <property type="match status" value="1"/>
</dbReference>
<evidence type="ECO:0000313" key="3">
    <source>
        <dbReference type="EMBL" id="MEA5455191.1"/>
    </source>
</evidence>
<name>A0ABU5T694_9MICC</name>
<dbReference type="EMBL" id="JAYGGQ010000007">
    <property type="protein sequence ID" value="MEA5455191.1"/>
    <property type="molecule type" value="Genomic_DNA"/>
</dbReference>
<organism evidence="3 4">
    <name type="scientific">Sinomonas terricola</name>
    <dbReference type="NCBI Taxonomy" id="3110330"/>
    <lineage>
        <taxon>Bacteria</taxon>
        <taxon>Bacillati</taxon>
        <taxon>Actinomycetota</taxon>
        <taxon>Actinomycetes</taxon>
        <taxon>Micrococcales</taxon>
        <taxon>Micrococcaceae</taxon>
        <taxon>Sinomonas</taxon>
    </lineage>
</organism>